<evidence type="ECO:0000256" key="2">
    <source>
        <dbReference type="ARBA" id="ARBA00008785"/>
    </source>
</evidence>
<dbReference type="SMART" id="SM01274">
    <property type="entry name" value="malic"/>
    <property type="match status" value="1"/>
</dbReference>
<dbReference type="Pfam" id="PF03949">
    <property type="entry name" value="Malic_M"/>
    <property type="match status" value="1"/>
</dbReference>
<dbReference type="PRINTS" id="PR00072">
    <property type="entry name" value="MALOXRDTASE"/>
</dbReference>
<evidence type="ECO:0000256" key="4">
    <source>
        <dbReference type="ARBA" id="ARBA00023002"/>
    </source>
</evidence>
<dbReference type="PANTHER" id="PTHR23406:SF32">
    <property type="entry name" value="NADP-DEPENDENT MALIC ENZYME"/>
    <property type="match status" value="1"/>
</dbReference>
<dbReference type="Gene3D" id="3.40.50.720">
    <property type="entry name" value="NAD(P)-binding Rossmann-like Domain"/>
    <property type="match status" value="1"/>
</dbReference>
<dbReference type="Pfam" id="PF00390">
    <property type="entry name" value="malic"/>
    <property type="match status" value="1"/>
</dbReference>
<dbReference type="GO" id="GO:0046872">
    <property type="term" value="F:metal ion binding"/>
    <property type="evidence" value="ECO:0007669"/>
    <property type="project" value="UniProtKB-KW"/>
</dbReference>
<sequence>MGIPIGKTSLYVVAGGINPQKTLPICLDVGTNNQALLDDPLYLGLRQRRISGEPFYEFVNEFIEAIYNRWPNVLLQFEDFSNENALPLLEKYRHKYLVFNDDIQGTGAVAAAGIIGALRVRGDTLASLKKEKIVIVGAGSAGIGVANTIAHAMVQELKISTEEAYKRFYLLDVHGLLGRPGPKSSRQITLCQMPYVRHDMEDGLSLLETIKQVKPTVLMGLSGRGGLFTEEAIKEMYKHAPRPIVFPMSNPTRNSECTAEQCYTWTEGNAIMASGSPFAPVTVNGKVCTPSQANNMFIFPGLGLAVNSIKAKRISFGMLNRAAIALSQSLVDEELKMGCVYPSIDRIRTVSLHIAFNIASEAFELGLAGIEKPRNLHQFLIDHMWDPVYPDQIYISKENKAH</sequence>
<keyword evidence="4 7" id="KW-0560">Oxidoreductase</keyword>
<dbReference type="InterPro" id="IPR046346">
    <property type="entry name" value="Aminoacid_DH-like_N_sf"/>
</dbReference>
<evidence type="ECO:0000256" key="7">
    <source>
        <dbReference type="RuleBase" id="RU003426"/>
    </source>
</evidence>
<comment type="cofactor">
    <cofactor evidence="1">
        <name>Mn(2+)</name>
        <dbReference type="ChEBI" id="CHEBI:29035"/>
    </cofactor>
</comment>
<dbReference type="PROSITE" id="PS00331">
    <property type="entry name" value="MALIC_ENZYMES"/>
    <property type="match status" value="1"/>
</dbReference>
<evidence type="ECO:0000259" key="9">
    <source>
        <dbReference type="SMART" id="SM01274"/>
    </source>
</evidence>
<name>A0A6B2L5N9_9EUKA</name>
<feature type="domain" description="Malic enzyme NAD-binding" evidence="8">
    <location>
        <begin position="103"/>
        <end position="363"/>
    </location>
</feature>
<feature type="domain" description="Malic enzyme N-terminal" evidence="9">
    <location>
        <begin position="1"/>
        <end position="93"/>
    </location>
</feature>
<dbReference type="GO" id="GO:0004471">
    <property type="term" value="F:malate dehydrogenase (decarboxylating) (NAD+) activity"/>
    <property type="evidence" value="ECO:0007669"/>
    <property type="project" value="TreeGrafter"/>
</dbReference>
<evidence type="ECO:0000256" key="1">
    <source>
        <dbReference type="ARBA" id="ARBA00001936"/>
    </source>
</evidence>
<proteinExistence type="inferred from homology"/>
<dbReference type="InterPro" id="IPR036291">
    <property type="entry name" value="NAD(P)-bd_dom_sf"/>
</dbReference>
<keyword evidence="3 6" id="KW-0479">Metal-binding</keyword>
<dbReference type="InterPro" id="IPR012301">
    <property type="entry name" value="Malic_N_dom"/>
</dbReference>
<comment type="similarity">
    <text evidence="2 7">Belongs to the malic enzymes family.</text>
</comment>
<dbReference type="InterPro" id="IPR015884">
    <property type="entry name" value="Malic_enzyme_CS"/>
</dbReference>
<dbReference type="InterPro" id="IPR012302">
    <property type="entry name" value="Malic_NAD-bd"/>
</dbReference>
<evidence type="ECO:0000259" key="8">
    <source>
        <dbReference type="SMART" id="SM00919"/>
    </source>
</evidence>
<organism evidence="10">
    <name type="scientific">Arcella intermedia</name>
    <dbReference type="NCBI Taxonomy" id="1963864"/>
    <lineage>
        <taxon>Eukaryota</taxon>
        <taxon>Amoebozoa</taxon>
        <taxon>Tubulinea</taxon>
        <taxon>Elardia</taxon>
        <taxon>Arcellinida</taxon>
        <taxon>Sphaerothecina</taxon>
        <taxon>Arcellidae</taxon>
        <taxon>Arcella</taxon>
    </lineage>
</organism>
<evidence type="ECO:0000256" key="5">
    <source>
        <dbReference type="PIRSR" id="PIRSR000106-2"/>
    </source>
</evidence>
<feature type="binding site" evidence="6">
    <location>
        <position position="79"/>
    </location>
    <ligand>
        <name>a divalent metal cation</name>
        <dbReference type="ChEBI" id="CHEBI:60240"/>
    </ligand>
</feature>
<dbReference type="FunFam" id="3.40.50.720:FF:000182">
    <property type="entry name" value="NAD-dependent malic enzyme"/>
    <property type="match status" value="1"/>
</dbReference>
<dbReference type="GO" id="GO:0006108">
    <property type="term" value="P:malate metabolic process"/>
    <property type="evidence" value="ECO:0007669"/>
    <property type="project" value="TreeGrafter"/>
</dbReference>
<protein>
    <recommendedName>
        <fullName evidence="7">Malic enzyme</fullName>
    </recommendedName>
</protein>
<dbReference type="GO" id="GO:0051287">
    <property type="term" value="F:NAD binding"/>
    <property type="evidence" value="ECO:0007669"/>
    <property type="project" value="InterPro"/>
</dbReference>
<evidence type="ECO:0000256" key="3">
    <source>
        <dbReference type="ARBA" id="ARBA00022723"/>
    </source>
</evidence>
<dbReference type="InterPro" id="IPR001891">
    <property type="entry name" value="Malic_OxRdtase"/>
</dbReference>
<dbReference type="PIRSF" id="PIRSF000106">
    <property type="entry name" value="ME"/>
    <property type="match status" value="1"/>
</dbReference>
<evidence type="ECO:0000256" key="6">
    <source>
        <dbReference type="PIRSR" id="PIRSR000106-3"/>
    </source>
</evidence>
<evidence type="ECO:0000313" key="10">
    <source>
        <dbReference type="EMBL" id="NDV32353.1"/>
    </source>
</evidence>
<dbReference type="SUPFAM" id="SSF51735">
    <property type="entry name" value="NAD(P)-binding Rossmann-fold domains"/>
    <property type="match status" value="1"/>
</dbReference>
<reference evidence="10" key="1">
    <citation type="journal article" date="2020" name="J. Eukaryot. Microbiol.">
        <title>De novo Sequencing, Assembly and Annotation of the Transcriptome for the Free-Living Testate Amoeba Arcella intermedia.</title>
        <authorList>
            <person name="Ribeiro G.M."/>
            <person name="Porfirio-Sousa A.L."/>
            <person name="Maurer-Alcala X.X."/>
            <person name="Katz L.A."/>
            <person name="Lahr D.J.G."/>
        </authorList>
    </citation>
    <scope>NUCLEOTIDE SEQUENCE</scope>
</reference>
<dbReference type="EMBL" id="GIBP01003384">
    <property type="protein sequence ID" value="NDV32353.1"/>
    <property type="molecule type" value="Transcribed_RNA"/>
</dbReference>
<dbReference type="PANTHER" id="PTHR23406">
    <property type="entry name" value="MALIC ENZYME-RELATED"/>
    <property type="match status" value="1"/>
</dbReference>
<feature type="binding site" evidence="6">
    <location>
        <position position="102"/>
    </location>
    <ligand>
        <name>a divalent metal cation</name>
        <dbReference type="ChEBI" id="CHEBI:60240"/>
    </ligand>
</feature>
<feature type="binding site" evidence="6">
    <location>
        <position position="78"/>
    </location>
    <ligand>
        <name>a divalent metal cation</name>
        <dbReference type="ChEBI" id="CHEBI:60240"/>
    </ligand>
</feature>
<dbReference type="NCBIfam" id="NF010052">
    <property type="entry name" value="PRK13529.1"/>
    <property type="match status" value="1"/>
</dbReference>
<dbReference type="AlphaFoldDB" id="A0A6B2L5N9"/>
<accession>A0A6B2L5N9</accession>
<dbReference type="GO" id="GO:0005739">
    <property type="term" value="C:mitochondrion"/>
    <property type="evidence" value="ECO:0007669"/>
    <property type="project" value="TreeGrafter"/>
</dbReference>
<dbReference type="InterPro" id="IPR037062">
    <property type="entry name" value="Malic_N_dom_sf"/>
</dbReference>
<dbReference type="SMART" id="SM00919">
    <property type="entry name" value="Malic_M"/>
    <property type="match status" value="1"/>
</dbReference>
<dbReference type="SUPFAM" id="SSF53223">
    <property type="entry name" value="Aminoacid dehydrogenase-like, N-terminal domain"/>
    <property type="match status" value="1"/>
</dbReference>
<feature type="binding site" evidence="5">
    <location>
        <position position="250"/>
    </location>
    <ligand>
        <name>(S)-malate</name>
        <dbReference type="ChEBI" id="CHEBI:15589"/>
    </ligand>
</feature>
<comment type="cofactor">
    <cofactor evidence="6">
        <name>Mg(2+)</name>
        <dbReference type="ChEBI" id="CHEBI:18420"/>
    </cofactor>
    <cofactor evidence="6">
        <name>Mn(2+)</name>
        <dbReference type="ChEBI" id="CHEBI:29035"/>
    </cofactor>
    <text evidence="6">Divalent metal cations. Prefers magnesium or manganese.</text>
</comment>
<dbReference type="Gene3D" id="3.40.50.10380">
    <property type="entry name" value="Malic enzyme, N-terminal domain"/>
    <property type="match status" value="1"/>
</dbReference>
<feature type="binding site" evidence="5">
    <location>
        <position position="294"/>
    </location>
    <ligand>
        <name>(S)-malate</name>
        <dbReference type="ChEBI" id="CHEBI:15589"/>
    </ligand>
</feature>